<dbReference type="eggNOG" id="ENOG502QSXV">
    <property type="taxonomic scope" value="Eukaryota"/>
</dbReference>
<dbReference type="Pfam" id="PF26575">
    <property type="entry name" value="HHO5_N"/>
    <property type="match status" value="1"/>
</dbReference>
<evidence type="ECO:0000256" key="4">
    <source>
        <dbReference type="ARBA" id="ARBA00023163"/>
    </source>
</evidence>
<feature type="compositionally biased region" description="Low complexity" evidence="6">
    <location>
        <begin position="377"/>
        <end position="394"/>
    </location>
</feature>
<feature type="region of interest" description="Disordered" evidence="6">
    <location>
        <begin position="325"/>
        <end position="394"/>
    </location>
</feature>
<dbReference type="GO" id="GO:0005634">
    <property type="term" value="C:nucleus"/>
    <property type="evidence" value="ECO:0007669"/>
    <property type="project" value="UniProtKB-SubCell"/>
</dbReference>
<feature type="region of interest" description="Disordered" evidence="6">
    <location>
        <begin position="158"/>
        <end position="235"/>
    </location>
</feature>
<evidence type="ECO:0000256" key="3">
    <source>
        <dbReference type="ARBA" id="ARBA00023125"/>
    </source>
</evidence>
<evidence type="ECO:0000313" key="8">
    <source>
        <dbReference type="EMBL" id="KCW64762.1"/>
    </source>
</evidence>
<dbReference type="SMR" id="A0A059BEW8"/>
<keyword evidence="3" id="KW-0238">DNA-binding</keyword>
<dbReference type="InterPro" id="IPR009057">
    <property type="entry name" value="Homeodomain-like_sf"/>
</dbReference>
<dbReference type="OMA" id="GQTQRKQ"/>
<gene>
    <name evidence="8" type="ORF">EUGRSUZ_G02343</name>
</gene>
<dbReference type="Gramene" id="KCW64762">
    <property type="protein sequence ID" value="KCW64762"/>
    <property type="gene ID" value="EUGRSUZ_G02343"/>
</dbReference>
<dbReference type="Gene3D" id="1.10.10.60">
    <property type="entry name" value="Homeodomain-like"/>
    <property type="match status" value="1"/>
</dbReference>
<dbReference type="GO" id="GO:0003700">
    <property type="term" value="F:DNA-binding transcription factor activity"/>
    <property type="evidence" value="ECO:0007669"/>
    <property type="project" value="InterPro"/>
</dbReference>
<comment type="subcellular location">
    <subcellularLocation>
        <location evidence="1">Nucleus</location>
    </subcellularLocation>
</comment>
<dbReference type="OrthoDB" id="1908613at2759"/>
<feature type="compositionally biased region" description="Low complexity" evidence="6">
    <location>
        <begin position="198"/>
        <end position="211"/>
    </location>
</feature>
<evidence type="ECO:0000256" key="6">
    <source>
        <dbReference type="SAM" id="MobiDB-lite"/>
    </source>
</evidence>
<proteinExistence type="predicted"/>
<keyword evidence="2" id="KW-0805">Transcription regulation</keyword>
<keyword evidence="4" id="KW-0804">Transcription</keyword>
<dbReference type="InterPro" id="IPR017930">
    <property type="entry name" value="Myb_dom"/>
</dbReference>
<name>A0A059BEW8_EUCGR</name>
<feature type="compositionally biased region" description="Basic and acidic residues" evidence="6">
    <location>
        <begin position="164"/>
        <end position="182"/>
    </location>
</feature>
<feature type="region of interest" description="Disordered" evidence="6">
    <location>
        <begin position="92"/>
        <end position="119"/>
    </location>
</feature>
<feature type="compositionally biased region" description="Basic and acidic residues" evidence="6">
    <location>
        <begin position="354"/>
        <end position="376"/>
    </location>
</feature>
<dbReference type="FunFam" id="1.10.10.60:FF:000002">
    <property type="entry name" value="Myb family transcription factor"/>
    <property type="match status" value="1"/>
</dbReference>
<dbReference type="SUPFAM" id="SSF46689">
    <property type="entry name" value="Homeodomain-like"/>
    <property type="match status" value="1"/>
</dbReference>
<feature type="compositionally biased region" description="Basic and acidic residues" evidence="6">
    <location>
        <begin position="216"/>
        <end position="225"/>
    </location>
</feature>
<dbReference type="InterPro" id="IPR044787">
    <property type="entry name" value="HHO5-like"/>
</dbReference>
<feature type="compositionally biased region" description="Basic and acidic residues" evidence="6">
    <location>
        <begin position="110"/>
        <end position="119"/>
    </location>
</feature>
<dbReference type="InterPro" id="IPR058673">
    <property type="entry name" value="HHO5-like_N"/>
</dbReference>
<dbReference type="EMBL" id="KK198759">
    <property type="protein sequence ID" value="KCW64762.1"/>
    <property type="molecule type" value="Genomic_DNA"/>
</dbReference>
<dbReference type="NCBIfam" id="TIGR01557">
    <property type="entry name" value="myb_SHAQKYF"/>
    <property type="match status" value="1"/>
</dbReference>
<dbReference type="InParanoid" id="A0A059BEW8"/>
<dbReference type="AlphaFoldDB" id="A0A059BEW8"/>
<dbReference type="GO" id="GO:0003677">
    <property type="term" value="F:DNA binding"/>
    <property type="evidence" value="ECO:0007669"/>
    <property type="project" value="UniProtKB-KW"/>
</dbReference>
<keyword evidence="5" id="KW-0539">Nucleus</keyword>
<feature type="region of interest" description="Disordered" evidence="6">
    <location>
        <begin position="57"/>
        <end position="77"/>
    </location>
</feature>
<dbReference type="PANTHER" id="PTHR31003">
    <property type="entry name" value="MYB FAMILY TRANSCRIPTION FACTOR"/>
    <property type="match status" value="1"/>
</dbReference>
<evidence type="ECO:0000256" key="5">
    <source>
        <dbReference type="ARBA" id="ARBA00023242"/>
    </source>
</evidence>
<dbReference type="PANTHER" id="PTHR31003:SF16">
    <property type="entry name" value="TRANSCRIPTION FACTOR HHO2"/>
    <property type="match status" value="1"/>
</dbReference>
<protein>
    <recommendedName>
        <fullName evidence="7">HTH myb-type domain-containing protein</fullName>
    </recommendedName>
</protein>
<dbReference type="FunCoup" id="A0A059BEW8">
    <property type="interactions" value="876"/>
</dbReference>
<sequence length="394" mass="43255">MDNNHHHHHQFQKMQSYMEALEEEKRKIQVFQRELPLCLELVNQAIEACRQQLSGTTTENMQGGQSQCSDQTSTDGPVLEEFIPIKRICSASDDEEEEEGDEQHSHKKSKSDGAADKKKSDWLRSAQLWNQTTPGPTPQQEATPRRVSVVEVTRNGGAFQPFLRENKIPVKTSTSHDSDRQNKNNQSLIELHSPVPVTATSSTADTTTANGNGNGTRKEEKEGQTQRKQRRCWSPELHRRFLQSLQQLGGPHVATPKQIRELMKVDGLTNDEVKSHLQKYRLHTRRPSPTQHGGNSQAPQFVVVGGIWVPPPEYATVAASTTTTASGEAARPSPSSAGVYAPLAIAAAPQQRNPSKDHSPSHSEGRGSHSAGDAHSKSPSTSSSTHTATSSPVD</sequence>
<feature type="compositionally biased region" description="Acidic residues" evidence="6">
    <location>
        <begin position="92"/>
        <end position="101"/>
    </location>
</feature>
<evidence type="ECO:0000256" key="1">
    <source>
        <dbReference type="ARBA" id="ARBA00004123"/>
    </source>
</evidence>
<evidence type="ECO:0000256" key="2">
    <source>
        <dbReference type="ARBA" id="ARBA00023015"/>
    </source>
</evidence>
<dbReference type="InterPro" id="IPR006447">
    <property type="entry name" value="Myb_dom_plants"/>
</dbReference>
<evidence type="ECO:0000259" key="7">
    <source>
        <dbReference type="PROSITE" id="PS51294"/>
    </source>
</evidence>
<accession>A0A059BEW8</accession>
<reference evidence="8" key="1">
    <citation type="submission" date="2013-07" db="EMBL/GenBank/DDBJ databases">
        <title>The genome of Eucalyptus grandis.</title>
        <authorList>
            <person name="Schmutz J."/>
            <person name="Hayes R."/>
            <person name="Myburg A."/>
            <person name="Tuskan G."/>
            <person name="Grattapaglia D."/>
            <person name="Rokhsar D.S."/>
        </authorList>
    </citation>
    <scope>NUCLEOTIDE SEQUENCE</scope>
    <source>
        <tissue evidence="8">Leaf extractions</tissue>
    </source>
</reference>
<dbReference type="InterPro" id="IPR001005">
    <property type="entry name" value="SANT/Myb"/>
</dbReference>
<organism evidence="8">
    <name type="scientific">Eucalyptus grandis</name>
    <name type="common">Flooded gum</name>
    <dbReference type="NCBI Taxonomy" id="71139"/>
    <lineage>
        <taxon>Eukaryota</taxon>
        <taxon>Viridiplantae</taxon>
        <taxon>Streptophyta</taxon>
        <taxon>Embryophyta</taxon>
        <taxon>Tracheophyta</taxon>
        <taxon>Spermatophyta</taxon>
        <taxon>Magnoliopsida</taxon>
        <taxon>eudicotyledons</taxon>
        <taxon>Gunneridae</taxon>
        <taxon>Pentapetalae</taxon>
        <taxon>rosids</taxon>
        <taxon>malvids</taxon>
        <taxon>Myrtales</taxon>
        <taxon>Myrtaceae</taxon>
        <taxon>Myrtoideae</taxon>
        <taxon>Eucalypteae</taxon>
        <taxon>Eucalyptus</taxon>
    </lineage>
</organism>
<dbReference type="KEGG" id="egr:104453813"/>
<dbReference type="Pfam" id="PF00249">
    <property type="entry name" value="Myb_DNA-binding"/>
    <property type="match status" value="1"/>
</dbReference>
<feature type="domain" description="HTH myb-type" evidence="7">
    <location>
        <begin position="225"/>
        <end position="285"/>
    </location>
</feature>
<dbReference type="PROSITE" id="PS51294">
    <property type="entry name" value="HTH_MYB"/>
    <property type="match status" value="1"/>
</dbReference>
<feature type="compositionally biased region" description="Polar residues" evidence="6">
    <location>
        <begin position="57"/>
        <end position="75"/>
    </location>
</feature>